<dbReference type="AlphaFoldDB" id="A0A285U6S7"/>
<gene>
    <name evidence="1" type="ORF">SAMN05892877_104244</name>
</gene>
<dbReference type="PANTHER" id="PTHR12277">
    <property type="entry name" value="ALPHA/BETA HYDROLASE DOMAIN-CONTAINING PROTEIN"/>
    <property type="match status" value="1"/>
</dbReference>
<keyword evidence="2" id="KW-1185">Reference proteome</keyword>
<name>A0A285U6S7_9HYPH</name>
<dbReference type="InterPro" id="IPR029058">
    <property type="entry name" value="AB_hydrolase_fold"/>
</dbReference>
<dbReference type="EMBL" id="OBQD01000004">
    <property type="protein sequence ID" value="SOC37634.1"/>
    <property type="molecule type" value="Genomic_DNA"/>
</dbReference>
<organism evidence="1 2">
    <name type="scientific">Rhizobium subbaraonis</name>
    <dbReference type="NCBI Taxonomy" id="908946"/>
    <lineage>
        <taxon>Bacteria</taxon>
        <taxon>Pseudomonadati</taxon>
        <taxon>Pseudomonadota</taxon>
        <taxon>Alphaproteobacteria</taxon>
        <taxon>Hyphomicrobiales</taxon>
        <taxon>Rhizobiaceae</taxon>
        <taxon>Rhizobium/Agrobacterium group</taxon>
        <taxon>Rhizobium</taxon>
    </lineage>
</organism>
<sequence length="275" mass="30250">MSVFQVILGTLAMVAVAVFGSVWALQTYGIYRFDPNPSIPTAFGLPETVRIVSYLSEDGAPVHAWIADPAPGRPVMLALYGNQSSIGASMARILPLIDAGYGIVMMEYRGSGATAGTPSEKNFSRDARALYDQLDTLLGRPVLPQERVLYGFSLGTGVGSRLAAERPFGAAIFEAAPYRNCLYLEDHYFGLPLCRLMWAERYDIVDRVQDIKGPKLFIHGARDQALPVERARQLFQEAPDPKEYVELEGGHADLHKHGLFPAIEAFLQQHLQPAD</sequence>
<dbReference type="Gene3D" id="3.40.50.1820">
    <property type="entry name" value="alpha/beta hydrolase"/>
    <property type="match status" value="1"/>
</dbReference>
<dbReference type="OrthoDB" id="9798884at2"/>
<accession>A0A285U6S7</accession>
<evidence type="ECO:0000313" key="1">
    <source>
        <dbReference type="EMBL" id="SOC37634.1"/>
    </source>
</evidence>
<evidence type="ECO:0000313" key="2">
    <source>
        <dbReference type="Proteomes" id="UP000219167"/>
    </source>
</evidence>
<dbReference type="RefSeq" id="WP_097137846.1">
    <property type="nucleotide sequence ID" value="NZ_OBQD01000004.1"/>
</dbReference>
<evidence type="ECO:0008006" key="3">
    <source>
        <dbReference type="Google" id="ProtNLM"/>
    </source>
</evidence>
<proteinExistence type="predicted"/>
<dbReference type="Proteomes" id="UP000219167">
    <property type="component" value="Unassembled WGS sequence"/>
</dbReference>
<reference evidence="1 2" key="1">
    <citation type="submission" date="2017-08" db="EMBL/GenBank/DDBJ databases">
        <authorList>
            <person name="de Groot N.N."/>
        </authorList>
    </citation>
    <scope>NUCLEOTIDE SEQUENCE [LARGE SCALE GENOMIC DNA]</scope>
    <source>
        <strain evidence="1 2">JC85</strain>
    </source>
</reference>
<dbReference type="SUPFAM" id="SSF53474">
    <property type="entry name" value="alpha/beta-Hydrolases"/>
    <property type="match status" value="1"/>
</dbReference>
<dbReference type="PANTHER" id="PTHR12277:SF81">
    <property type="entry name" value="PROTEIN ABHD13"/>
    <property type="match status" value="1"/>
</dbReference>
<protein>
    <recommendedName>
        <fullName evidence="3">Serine aminopeptidase S33 domain-containing protein</fullName>
    </recommendedName>
</protein>